<comment type="similarity">
    <text evidence="2">Belongs to the SURF4 family.</text>
</comment>
<keyword evidence="8" id="KW-1185">Reference proteome</keyword>
<reference evidence="8" key="1">
    <citation type="journal article" date="2019" name="Nat. Commun.">
        <title>Expansion of phycobilisome linker gene families in mesophilic red algae.</title>
        <authorList>
            <person name="Lee J."/>
            <person name="Kim D."/>
            <person name="Bhattacharya D."/>
            <person name="Yoon H.S."/>
        </authorList>
    </citation>
    <scope>NUCLEOTIDE SEQUENCE [LARGE SCALE GENOMIC DNA]</scope>
    <source>
        <strain evidence="8">CCMP 1328</strain>
    </source>
</reference>
<dbReference type="OrthoDB" id="7859621at2759"/>
<evidence type="ECO:0000256" key="1">
    <source>
        <dbReference type="ARBA" id="ARBA00004141"/>
    </source>
</evidence>
<keyword evidence="3 6" id="KW-0812">Transmembrane</keyword>
<evidence type="ECO:0000256" key="3">
    <source>
        <dbReference type="ARBA" id="ARBA00022692"/>
    </source>
</evidence>
<evidence type="ECO:0000313" key="7">
    <source>
        <dbReference type="EMBL" id="KAA8491920.1"/>
    </source>
</evidence>
<feature type="transmembrane region" description="Helical" evidence="6">
    <location>
        <begin position="217"/>
        <end position="236"/>
    </location>
</feature>
<comment type="caution">
    <text evidence="7">The sequence shown here is derived from an EMBL/GenBank/DDBJ whole genome shotgun (WGS) entry which is preliminary data.</text>
</comment>
<dbReference type="EMBL" id="VRMN01000011">
    <property type="protein sequence ID" value="KAA8491920.1"/>
    <property type="molecule type" value="Genomic_DNA"/>
</dbReference>
<evidence type="ECO:0000313" key="8">
    <source>
        <dbReference type="Proteomes" id="UP000324585"/>
    </source>
</evidence>
<name>A0A5J4YLX1_PORPP</name>
<dbReference type="InterPro" id="IPR002995">
    <property type="entry name" value="Surf4"/>
</dbReference>
<evidence type="ECO:0000256" key="2">
    <source>
        <dbReference type="ARBA" id="ARBA00006945"/>
    </source>
</evidence>
<gene>
    <name evidence="7" type="ORF">FVE85_8402</name>
</gene>
<protein>
    <submittedName>
        <fullName evidence="7">Surfeit locus protein 4</fullName>
    </submittedName>
</protein>
<dbReference type="AlphaFoldDB" id="A0A5J4YLX1"/>
<sequence length="287" mass="31759">MDALQNEAVKKRVKQVNDYVKRVRKVTKPYLPMITRVLIIATFVEDGIRVLLDIKPQANFLTYQYSLPFALSVMLIASTTLVSLAASAAICSRKPKLELYGCYAQLGYVFYQQVLYGRHSPIGSGNFGFLMRNLCLAGTLLMLIVQNRLSEGHTALPGIPDPGDKSTTMTYIQLGARALLVLLSLEFLSNAGAFATLVTIPVLLAVLLGFQTQISGTVLLIMYFLHNVSNSAFWAIKSDSQRNSFDREVKRYEFVQTLSIMGGLMLLISTGPGQLSVDSKMGRQKNF</sequence>
<accession>A0A5J4YLX1</accession>
<evidence type="ECO:0000256" key="5">
    <source>
        <dbReference type="ARBA" id="ARBA00023136"/>
    </source>
</evidence>
<evidence type="ECO:0000256" key="4">
    <source>
        <dbReference type="ARBA" id="ARBA00022989"/>
    </source>
</evidence>
<organism evidence="7 8">
    <name type="scientific">Porphyridium purpureum</name>
    <name type="common">Red alga</name>
    <name type="synonym">Porphyridium cruentum</name>
    <dbReference type="NCBI Taxonomy" id="35688"/>
    <lineage>
        <taxon>Eukaryota</taxon>
        <taxon>Rhodophyta</taxon>
        <taxon>Bangiophyceae</taxon>
        <taxon>Porphyridiales</taxon>
        <taxon>Porphyridiaceae</taxon>
        <taxon>Porphyridium</taxon>
    </lineage>
</organism>
<comment type="subcellular location">
    <subcellularLocation>
        <location evidence="1">Membrane</location>
        <topology evidence="1">Multi-pass membrane protein</topology>
    </subcellularLocation>
</comment>
<feature type="transmembrane region" description="Helical" evidence="6">
    <location>
        <begin position="256"/>
        <end position="277"/>
    </location>
</feature>
<feature type="transmembrane region" description="Helical" evidence="6">
    <location>
        <begin position="191"/>
        <end position="210"/>
    </location>
</feature>
<dbReference type="Proteomes" id="UP000324585">
    <property type="component" value="Unassembled WGS sequence"/>
</dbReference>
<proteinExistence type="inferred from homology"/>
<feature type="transmembrane region" description="Helical" evidence="6">
    <location>
        <begin position="68"/>
        <end position="90"/>
    </location>
</feature>
<dbReference type="OMA" id="RHRHFPW"/>
<keyword evidence="5 6" id="KW-0472">Membrane</keyword>
<feature type="transmembrane region" description="Helical" evidence="6">
    <location>
        <begin position="30"/>
        <end position="48"/>
    </location>
</feature>
<keyword evidence="4 6" id="KW-1133">Transmembrane helix</keyword>
<dbReference type="GO" id="GO:0016020">
    <property type="term" value="C:membrane"/>
    <property type="evidence" value="ECO:0007669"/>
    <property type="project" value="UniProtKB-SubCell"/>
</dbReference>
<evidence type="ECO:0000256" key="6">
    <source>
        <dbReference type="SAM" id="Phobius"/>
    </source>
</evidence>
<dbReference type="Pfam" id="PF02077">
    <property type="entry name" value="SURF4"/>
    <property type="match status" value="1"/>
</dbReference>